<reference evidence="4 5" key="1">
    <citation type="submission" date="2019-08" db="EMBL/GenBank/DDBJ databases">
        <title>Whole-genome Sequencing of e-waste polymer degrading bacterium Pseudomonas sp. strain PE08.</title>
        <authorList>
            <person name="Kirdat K."/>
            <person name="Debbarma P."/>
            <person name="Narawade N."/>
            <person name="Suyal D."/>
            <person name="Thorat V."/>
            <person name="Shouche Y."/>
            <person name="Goel R."/>
            <person name="Yadav A."/>
        </authorList>
    </citation>
    <scope>NUCLEOTIDE SEQUENCE [LARGE SCALE GENOMIC DNA]</scope>
    <source>
        <strain evidence="4 5">PE08</strain>
    </source>
</reference>
<dbReference type="Pfam" id="PF00445">
    <property type="entry name" value="Ribonuclease_T2"/>
    <property type="match status" value="1"/>
</dbReference>
<organism evidence="4 5">
    <name type="scientific">Metapseudomonas lalkuanensis</name>
    <dbReference type="NCBI Taxonomy" id="2604832"/>
    <lineage>
        <taxon>Bacteria</taxon>
        <taxon>Pseudomonadati</taxon>
        <taxon>Pseudomonadota</taxon>
        <taxon>Gammaproteobacteria</taxon>
        <taxon>Pseudomonadales</taxon>
        <taxon>Pseudomonadaceae</taxon>
        <taxon>Metapseudomonas</taxon>
    </lineage>
</organism>
<name>A0A5J6QEH2_9GAMM</name>
<comment type="similarity">
    <text evidence="1 2">Belongs to the RNase T2 family.</text>
</comment>
<dbReference type="EMBL" id="CP043311">
    <property type="protein sequence ID" value="QEY60713.1"/>
    <property type="molecule type" value="Genomic_DNA"/>
</dbReference>
<dbReference type="InterPro" id="IPR033130">
    <property type="entry name" value="RNase_T2_His_AS_2"/>
</dbReference>
<dbReference type="Proteomes" id="UP000327179">
    <property type="component" value="Chromosome"/>
</dbReference>
<evidence type="ECO:0000256" key="2">
    <source>
        <dbReference type="RuleBase" id="RU004328"/>
    </source>
</evidence>
<keyword evidence="3" id="KW-0732">Signal</keyword>
<feature type="chain" id="PRO_5023844016" evidence="3">
    <location>
        <begin position="24"/>
        <end position="332"/>
    </location>
</feature>
<accession>A0A5J6QEH2</accession>
<dbReference type="GO" id="GO:0033897">
    <property type="term" value="F:ribonuclease T2 activity"/>
    <property type="evidence" value="ECO:0007669"/>
    <property type="project" value="InterPro"/>
</dbReference>
<dbReference type="AlphaFoldDB" id="A0A5J6QEH2"/>
<evidence type="ECO:0000256" key="3">
    <source>
        <dbReference type="SAM" id="SignalP"/>
    </source>
</evidence>
<sequence>MKVPFAALLTGLVGLCPSFAAWAEPAQGSFVASQRCEAFQSIRKQSNPDGLEVQPGRRYEVVEVNKRDYDWLRVRMPDSATPLRWVSAGCGMVEGLAFNTAQAAQPAAAGDICSRSDQHDGYVLAATWQPGFCEHASYKGAKPECEGLESGELQISHLTLHGLWPNRQSCGKGYGHCDGPGLELSTDTLAYVRPWMPNFRYGTSFGRYQWDKHGVCQTQMDDDAYFRRAVDLVRQLDESKAGQYIVANIGGAISRRGFYQKVEEDFGSRDAQNNFLLICSGKYLQEIRVSLPRELKQADSLVGVVDGRFAASRARDRSECVADRILIEAGGR</sequence>
<dbReference type="Gene3D" id="3.90.730.10">
    <property type="entry name" value="Ribonuclease T2-like"/>
    <property type="match status" value="1"/>
</dbReference>
<dbReference type="PROSITE" id="PS00531">
    <property type="entry name" value="RNASE_T2_2"/>
    <property type="match status" value="1"/>
</dbReference>
<dbReference type="PANTHER" id="PTHR11240:SF22">
    <property type="entry name" value="RIBONUCLEASE T2"/>
    <property type="match status" value="1"/>
</dbReference>
<feature type="signal peptide" evidence="3">
    <location>
        <begin position="1"/>
        <end position="23"/>
    </location>
</feature>
<evidence type="ECO:0000313" key="5">
    <source>
        <dbReference type="Proteomes" id="UP000327179"/>
    </source>
</evidence>
<dbReference type="GO" id="GO:0003723">
    <property type="term" value="F:RNA binding"/>
    <property type="evidence" value="ECO:0007669"/>
    <property type="project" value="InterPro"/>
</dbReference>
<dbReference type="SUPFAM" id="SSF55895">
    <property type="entry name" value="Ribonuclease Rh-like"/>
    <property type="match status" value="1"/>
</dbReference>
<evidence type="ECO:0000256" key="1">
    <source>
        <dbReference type="ARBA" id="ARBA00007469"/>
    </source>
</evidence>
<dbReference type="InterPro" id="IPR036430">
    <property type="entry name" value="RNase_T2-like_sf"/>
</dbReference>
<evidence type="ECO:0000313" key="4">
    <source>
        <dbReference type="EMBL" id="QEY60713.1"/>
    </source>
</evidence>
<dbReference type="GO" id="GO:0006401">
    <property type="term" value="P:RNA catabolic process"/>
    <property type="evidence" value="ECO:0007669"/>
    <property type="project" value="TreeGrafter"/>
</dbReference>
<dbReference type="PROSITE" id="PS00530">
    <property type="entry name" value="RNASE_T2_1"/>
    <property type="match status" value="1"/>
</dbReference>
<dbReference type="PANTHER" id="PTHR11240">
    <property type="entry name" value="RIBONUCLEASE T2"/>
    <property type="match status" value="1"/>
</dbReference>
<proteinExistence type="inferred from homology"/>
<dbReference type="KEGG" id="plal:FXN65_01155"/>
<dbReference type="InterPro" id="IPR018188">
    <property type="entry name" value="RNase_T2_His_AS_1"/>
</dbReference>
<dbReference type="RefSeq" id="WP_151131264.1">
    <property type="nucleotide sequence ID" value="NZ_CP043311.1"/>
</dbReference>
<gene>
    <name evidence="4" type="ORF">FXN65_01155</name>
</gene>
<protein>
    <submittedName>
        <fullName evidence="4">Ribonuclease T(2)</fullName>
    </submittedName>
</protein>
<keyword evidence="5" id="KW-1185">Reference proteome</keyword>
<dbReference type="InterPro" id="IPR001568">
    <property type="entry name" value="RNase_T2-like"/>
</dbReference>